<feature type="domain" description="HTH tetR-type" evidence="5">
    <location>
        <begin position="11"/>
        <end position="71"/>
    </location>
</feature>
<dbReference type="PANTHER" id="PTHR30055">
    <property type="entry name" value="HTH-TYPE TRANSCRIPTIONAL REGULATOR RUTR"/>
    <property type="match status" value="1"/>
</dbReference>
<dbReference type="InterPro" id="IPR001647">
    <property type="entry name" value="HTH_TetR"/>
</dbReference>
<evidence type="ECO:0000256" key="3">
    <source>
        <dbReference type="ARBA" id="ARBA00023163"/>
    </source>
</evidence>
<keyword evidence="3" id="KW-0804">Transcription</keyword>
<evidence type="ECO:0000259" key="5">
    <source>
        <dbReference type="PROSITE" id="PS50977"/>
    </source>
</evidence>
<dbReference type="PROSITE" id="PS50977">
    <property type="entry name" value="HTH_TETR_2"/>
    <property type="match status" value="1"/>
</dbReference>
<evidence type="ECO:0000256" key="1">
    <source>
        <dbReference type="ARBA" id="ARBA00023015"/>
    </source>
</evidence>
<evidence type="ECO:0000313" key="6">
    <source>
        <dbReference type="EMBL" id="MFC4827564.1"/>
    </source>
</evidence>
<dbReference type="EMBL" id="JBHSJC010000001">
    <property type="protein sequence ID" value="MFC4827564.1"/>
    <property type="molecule type" value="Genomic_DNA"/>
</dbReference>
<dbReference type="InterPro" id="IPR050109">
    <property type="entry name" value="HTH-type_TetR-like_transc_reg"/>
</dbReference>
<keyword evidence="2 4" id="KW-0238">DNA-binding</keyword>
<dbReference type="RefSeq" id="WP_204395616.1">
    <property type="nucleotide sequence ID" value="NZ_JAFBBW010000001.1"/>
</dbReference>
<dbReference type="PANTHER" id="PTHR30055:SF234">
    <property type="entry name" value="HTH-TYPE TRANSCRIPTIONAL REGULATOR BETI"/>
    <property type="match status" value="1"/>
</dbReference>
<gene>
    <name evidence="6" type="ORF">ACFPER_02110</name>
</gene>
<keyword evidence="1" id="KW-0805">Transcription regulation</keyword>
<feature type="DNA-binding region" description="H-T-H motif" evidence="4">
    <location>
        <begin position="34"/>
        <end position="53"/>
    </location>
</feature>
<dbReference type="Gene3D" id="1.10.357.10">
    <property type="entry name" value="Tetracycline Repressor, domain 2"/>
    <property type="match status" value="1"/>
</dbReference>
<evidence type="ECO:0000256" key="4">
    <source>
        <dbReference type="PROSITE-ProRule" id="PRU00335"/>
    </source>
</evidence>
<sequence>MPGSTKLSTAEARRPLVIRAATSTFARAGYKATTVADVAAEAKISSAYVFKLFPGKEALFVAALEDCYERILEALAAGVEQAADRTPDGVLDAMGGAYAELIADRDLLLLQVHAQSAAEVPEIGAALRRGYARVVEFASSRSGATDAAVQRFIAFGQLCHLVVTLGIEDSTEPWAVLLGAGLRHPAFGDAAH</sequence>
<dbReference type="SUPFAM" id="SSF46689">
    <property type="entry name" value="Homeodomain-like"/>
    <property type="match status" value="1"/>
</dbReference>
<dbReference type="Pfam" id="PF00440">
    <property type="entry name" value="TetR_N"/>
    <property type="match status" value="1"/>
</dbReference>
<proteinExistence type="predicted"/>
<keyword evidence="7" id="KW-1185">Reference proteome</keyword>
<accession>A0ABV9R248</accession>
<evidence type="ECO:0000313" key="7">
    <source>
        <dbReference type="Proteomes" id="UP001595960"/>
    </source>
</evidence>
<organism evidence="6 7">
    <name type="scientific">Agromyces aurantiacus</name>
    <dbReference type="NCBI Taxonomy" id="165814"/>
    <lineage>
        <taxon>Bacteria</taxon>
        <taxon>Bacillati</taxon>
        <taxon>Actinomycetota</taxon>
        <taxon>Actinomycetes</taxon>
        <taxon>Micrococcales</taxon>
        <taxon>Microbacteriaceae</taxon>
        <taxon>Agromyces</taxon>
    </lineage>
</organism>
<comment type="caution">
    <text evidence="6">The sequence shown here is derived from an EMBL/GenBank/DDBJ whole genome shotgun (WGS) entry which is preliminary data.</text>
</comment>
<name>A0ABV9R248_9MICO</name>
<dbReference type="Proteomes" id="UP001595960">
    <property type="component" value="Unassembled WGS sequence"/>
</dbReference>
<reference evidence="7" key="1">
    <citation type="journal article" date="2019" name="Int. J. Syst. Evol. Microbiol.">
        <title>The Global Catalogue of Microorganisms (GCM) 10K type strain sequencing project: providing services to taxonomists for standard genome sequencing and annotation.</title>
        <authorList>
            <consortium name="The Broad Institute Genomics Platform"/>
            <consortium name="The Broad Institute Genome Sequencing Center for Infectious Disease"/>
            <person name="Wu L."/>
            <person name="Ma J."/>
        </authorList>
    </citation>
    <scope>NUCLEOTIDE SEQUENCE [LARGE SCALE GENOMIC DNA]</scope>
    <source>
        <strain evidence="7">CGMCC 1.12192</strain>
    </source>
</reference>
<protein>
    <submittedName>
        <fullName evidence="6">TetR/AcrR family transcriptional regulator</fullName>
    </submittedName>
</protein>
<evidence type="ECO:0000256" key="2">
    <source>
        <dbReference type="ARBA" id="ARBA00023125"/>
    </source>
</evidence>
<dbReference type="InterPro" id="IPR009057">
    <property type="entry name" value="Homeodomain-like_sf"/>
</dbReference>